<dbReference type="Proteomes" id="UP000182314">
    <property type="component" value="Unassembled WGS sequence"/>
</dbReference>
<keyword evidence="1" id="KW-0812">Transmembrane</keyword>
<dbReference type="AlphaFoldDB" id="A0AA94H4Z7"/>
<evidence type="ECO:0000313" key="3">
    <source>
        <dbReference type="Proteomes" id="UP000182314"/>
    </source>
</evidence>
<sequence>MNMGNSFDNGRVMKLLVRRLAIWLSGFYLSVRVFCIFVTAWKELFNIIKVDLFSPYYLFELY</sequence>
<comment type="caution">
    <text evidence="2">The sequence shown here is derived from an EMBL/GenBank/DDBJ whole genome shotgun (WGS) entry which is preliminary data.</text>
</comment>
<gene>
    <name evidence="2" type="ORF">SAMN05216286_3080</name>
</gene>
<feature type="transmembrane region" description="Helical" evidence="1">
    <location>
        <begin position="20"/>
        <end position="41"/>
    </location>
</feature>
<evidence type="ECO:0000256" key="1">
    <source>
        <dbReference type="SAM" id="Phobius"/>
    </source>
</evidence>
<protein>
    <submittedName>
        <fullName evidence="2">Uncharacterized protein</fullName>
    </submittedName>
</protein>
<reference evidence="2 3" key="1">
    <citation type="submission" date="2016-10" db="EMBL/GenBank/DDBJ databases">
        <authorList>
            <person name="Varghese N."/>
            <person name="Submissions S."/>
        </authorList>
    </citation>
    <scope>NUCLEOTIDE SEQUENCE [LARGE SCALE GENOMIC DNA]</scope>
    <source>
        <strain evidence="2 3">CGMCC 1.7012</strain>
    </source>
</reference>
<dbReference type="EMBL" id="FOKO01000004">
    <property type="protein sequence ID" value="SFC74841.1"/>
    <property type="molecule type" value="Genomic_DNA"/>
</dbReference>
<evidence type="ECO:0000313" key="2">
    <source>
        <dbReference type="EMBL" id="SFC74841.1"/>
    </source>
</evidence>
<accession>A0AA94H4Z7</accession>
<proteinExistence type="predicted"/>
<name>A0AA94H4Z7_9ENTR</name>
<keyword evidence="1" id="KW-0472">Membrane</keyword>
<keyword evidence="1" id="KW-1133">Transmembrane helix</keyword>
<organism evidence="2 3">
    <name type="scientific">Kosakonia oryzae</name>
    <dbReference type="NCBI Taxonomy" id="497725"/>
    <lineage>
        <taxon>Bacteria</taxon>
        <taxon>Pseudomonadati</taxon>
        <taxon>Pseudomonadota</taxon>
        <taxon>Gammaproteobacteria</taxon>
        <taxon>Enterobacterales</taxon>
        <taxon>Enterobacteriaceae</taxon>
        <taxon>Kosakonia</taxon>
    </lineage>
</organism>